<evidence type="ECO:0000256" key="1">
    <source>
        <dbReference type="SAM" id="MobiDB-lite"/>
    </source>
</evidence>
<proteinExistence type="predicted"/>
<dbReference type="AlphaFoldDB" id="A0A8J5KD08"/>
<dbReference type="CDD" id="cd00132">
    <property type="entry name" value="CRIB"/>
    <property type="match status" value="1"/>
</dbReference>
<dbReference type="PROSITE" id="PS50108">
    <property type="entry name" value="CRIB"/>
    <property type="match status" value="1"/>
</dbReference>
<name>A0A8J5KD08_ZINOF</name>
<dbReference type="PANTHER" id="PTHR46325:SF20">
    <property type="entry name" value="CRIB DOMAIN-CONTAINING PROTEIN RIC10"/>
    <property type="match status" value="1"/>
</dbReference>
<protein>
    <recommendedName>
        <fullName evidence="2">CRIB domain-containing protein</fullName>
    </recommendedName>
</protein>
<organism evidence="3 4">
    <name type="scientific">Zingiber officinale</name>
    <name type="common">Ginger</name>
    <name type="synonym">Amomum zingiber</name>
    <dbReference type="NCBI Taxonomy" id="94328"/>
    <lineage>
        <taxon>Eukaryota</taxon>
        <taxon>Viridiplantae</taxon>
        <taxon>Streptophyta</taxon>
        <taxon>Embryophyta</taxon>
        <taxon>Tracheophyta</taxon>
        <taxon>Spermatophyta</taxon>
        <taxon>Magnoliopsida</taxon>
        <taxon>Liliopsida</taxon>
        <taxon>Zingiberales</taxon>
        <taxon>Zingiberaceae</taxon>
        <taxon>Zingiber</taxon>
    </lineage>
</organism>
<accession>A0A8J5KD08</accession>
<sequence length="173" mass="19363">MQIGFPTDVKHVAHIGSDGPNSGDASWALQDGTKESSIDDEDQDSTKPRHSRRHKSVETLTIDDSEPTNSGVKKGRRGRKKDQSIDQDKDVPAVPKQSRRRSKDDGGSEDNSICKMHENFFQPKQKDVLKNVLQQEQPSLLPSKRVRAKCSFVLAAAKAMGGDLRVHLKMRRY</sequence>
<gene>
    <name evidence="3" type="ORF">ZIOFF_058240</name>
</gene>
<evidence type="ECO:0000313" key="4">
    <source>
        <dbReference type="Proteomes" id="UP000734854"/>
    </source>
</evidence>
<keyword evidence="4" id="KW-1185">Reference proteome</keyword>
<evidence type="ECO:0000259" key="2">
    <source>
        <dbReference type="PROSITE" id="PS50108"/>
    </source>
</evidence>
<reference evidence="3 4" key="1">
    <citation type="submission" date="2020-08" db="EMBL/GenBank/DDBJ databases">
        <title>Plant Genome Project.</title>
        <authorList>
            <person name="Zhang R.-G."/>
        </authorList>
    </citation>
    <scope>NUCLEOTIDE SEQUENCE [LARGE SCALE GENOMIC DNA]</scope>
    <source>
        <tissue evidence="3">Rhizome</tissue>
    </source>
</reference>
<dbReference type="InterPro" id="IPR000095">
    <property type="entry name" value="CRIB_dom"/>
</dbReference>
<feature type="compositionally biased region" description="Basic and acidic residues" evidence="1">
    <location>
        <begin position="81"/>
        <end position="91"/>
    </location>
</feature>
<dbReference type="EMBL" id="JACMSC010000016">
    <property type="protein sequence ID" value="KAG6481636.1"/>
    <property type="molecule type" value="Genomic_DNA"/>
</dbReference>
<comment type="caution">
    <text evidence="3">The sequence shown here is derived from an EMBL/GenBank/DDBJ whole genome shotgun (WGS) entry which is preliminary data.</text>
</comment>
<dbReference type="Proteomes" id="UP000734854">
    <property type="component" value="Unassembled WGS sequence"/>
</dbReference>
<dbReference type="SMART" id="SM00285">
    <property type="entry name" value="PBD"/>
    <property type="match status" value="1"/>
</dbReference>
<feature type="region of interest" description="Disordered" evidence="1">
    <location>
        <begin position="1"/>
        <end position="115"/>
    </location>
</feature>
<feature type="domain" description="CRIB" evidence="2">
    <location>
        <begin position="3"/>
        <end position="16"/>
    </location>
</feature>
<dbReference type="PANTHER" id="PTHR46325">
    <property type="entry name" value="CRIB DOMAIN-CONTAINING PROTEIN RIC8"/>
    <property type="match status" value="1"/>
</dbReference>
<evidence type="ECO:0000313" key="3">
    <source>
        <dbReference type="EMBL" id="KAG6481636.1"/>
    </source>
</evidence>